<dbReference type="PROSITE" id="PS52029">
    <property type="entry name" value="LD_TPASE"/>
    <property type="match status" value="1"/>
</dbReference>
<evidence type="ECO:0000256" key="2">
    <source>
        <dbReference type="ARBA" id="ARBA00022679"/>
    </source>
</evidence>
<comment type="pathway">
    <text evidence="1 7">Cell wall biogenesis; peptidoglycan biosynthesis.</text>
</comment>
<dbReference type="InterPro" id="IPR005490">
    <property type="entry name" value="LD_TPept_cat_dom"/>
</dbReference>
<evidence type="ECO:0000313" key="11">
    <source>
        <dbReference type="EMBL" id="MCX3060040.1"/>
    </source>
</evidence>
<dbReference type="Pfam" id="PF17964">
    <property type="entry name" value="Big_10"/>
    <property type="match status" value="1"/>
</dbReference>
<dbReference type="PANTHER" id="PTHR30582:SF2">
    <property type="entry name" value="L,D-TRANSPEPTIDASE YCIB-RELATED"/>
    <property type="match status" value="1"/>
</dbReference>
<protein>
    <submittedName>
        <fullName evidence="11">Ig-like domain-containing protein</fullName>
    </submittedName>
</protein>
<dbReference type="RefSeq" id="WP_266598330.1">
    <property type="nucleotide sequence ID" value="NZ_JAPHNL010000080.1"/>
</dbReference>
<dbReference type="Gene3D" id="2.40.440.10">
    <property type="entry name" value="L,D-transpeptidase catalytic domain-like"/>
    <property type="match status" value="1"/>
</dbReference>
<dbReference type="Pfam" id="PF03734">
    <property type="entry name" value="YkuD"/>
    <property type="match status" value="1"/>
</dbReference>
<keyword evidence="6 7" id="KW-0961">Cell wall biogenesis/degradation</keyword>
<organism evidence="11 12">
    <name type="scientific">Streptomyces beihaiensis</name>
    <dbReference type="NCBI Taxonomy" id="2984495"/>
    <lineage>
        <taxon>Bacteria</taxon>
        <taxon>Bacillati</taxon>
        <taxon>Actinomycetota</taxon>
        <taxon>Actinomycetes</taxon>
        <taxon>Kitasatosporales</taxon>
        <taxon>Streptomycetaceae</taxon>
        <taxon>Streptomyces</taxon>
    </lineage>
</organism>
<evidence type="ECO:0000256" key="5">
    <source>
        <dbReference type="ARBA" id="ARBA00023315"/>
    </source>
</evidence>
<dbReference type="InterPro" id="IPR038063">
    <property type="entry name" value="Transpep_catalytic_dom"/>
</dbReference>
<feature type="region of interest" description="Disordered" evidence="8">
    <location>
        <begin position="29"/>
        <end position="78"/>
    </location>
</feature>
<feature type="active site" description="Proton donor/acceptor" evidence="7">
    <location>
        <position position="337"/>
    </location>
</feature>
<dbReference type="InterPro" id="IPR050979">
    <property type="entry name" value="LD-transpeptidase"/>
</dbReference>
<dbReference type="PROSITE" id="PS51257">
    <property type="entry name" value="PROKAR_LIPOPROTEIN"/>
    <property type="match status" value="1"/>
</dbReference>
<evidence type="ECO:0000256" key="9">
    <source>
        <dbReference type="SAM" id="SignalP"/>
    </source>
</evidence>
<keyword evidence="4 7" id="KW-0573">Peptidoglycan synthesis</keyword>
<gene>
    <name evidence="11" type="ORF">OFY01_09745</name>
</gene>
<keyword evidence="9" id="KW-0732">Signal</keyword>
<keyword evidence="12" id="KW-1185">Reference proteome</keyword>
<evidence type="ECO:0000313" key="12">
    <source>
        <dbReference type="Proteomes" id="UP001163064"/>
    </source>
</evidence>
<dbReference type="CDD" id="cd13432">
    <property type="entry name" value="LDT_IgD_like_2"/>
    <property type="match status" value="1"/>
</dbReference>
<feature type="chain" id="PRO_5045253821" evidence="9">
    <location>
        <begin position="26"/>
        <end position="417"/>
    </location>
</feature>
<evidence type="ECO:0000256" key="4">
    <source>
        <dbReference type="ARBA" id="ARBA00022984"/>
    </source>
</evidence>
<evidence type="ECO:0000256" key="8">
    <source>
        <dbReference type="SAM" id="MobiDB-lite"/>
    </source>
</evidence>
<feature type="active site" description="Nucleophile" evidence="7">
    <location>
        <position position="356"/>
    </location>
</feature>
<dbReference type="SUPFAM" id="SSF141523">
    <property type="entry name" value="L,D-transpeptidase catalytic domain-like"/>
    <property type="match status" value="1"/>
</dbReference>
<dbReference type="PANTHER" id="PTHR30582">
    <property type="entry name" value="L,D-TRANSPEPTIDASE"/>
    <property type="match status" value="1"/>
</dbReference>
<feature type="domain" description="L,D-TPase catalytic" evidence="10">
    <location>
        <begin position="252"/>
        <end position="388"/>
    </location>
</feature>
<reference evidence="11" key="1">
    <citation type="submission" date="2022-10" db="EMBL/GenBank/DDBJ databases">
        <title>Streptomyces beihaiensis sp. nov., a chitin degrading actinobacterium, isolated from shrimp pond soil.</title>
        <authorList>
            <person name="Xie J."/>
            <person name="Shen N."/>
        </authorList>
    </citation>
    <scope>NUCLEOTIDE SEQUENCE</scope>
    <source>
        <strain evidence="11">GXMU-J5</strain>
    </source>
</reference>
<keyword evidence="2" id="KW-0808">Transferase</keyword>
<evidence type="ECO:0000259" key="10">
    <source>
        <dbReference type="PROSITE" id="PS52029"/>
    </source>
</evidence>
<evidence type="ECO:0000256" key="1">
    <source>
        <dbReference type="ARBA" id="ARBA00004752"/>
    </source>
</evidence>
<dbReference type="InterPro" id="IPR041280">
    <property type="entry name" value="Big_10"/>
</dbReference>
<keyword evidence="5" id="KW-0012">Acyltransferase</keyword>
<feature type="compositionally biased region" description="Basic and acidic residues" evidence="8">
    <location>
        <begin position="39"/>
        <end position="68"/>
    </location>
</feature>
<name>A0ABT3TVE0_9ACTN</name>
<dbReference type="Gene3D" id="2.60.40.3780">
    <property type="match status" value="1"/>
</dbReference>
<accession>A0ABT3TVE0</accession>
<comment type="caution">
    <text evidence="11">The sequence shown here is derived from an EMBL/GenBank/DDBJ whole genome shotgun (WGS) entry which is preliminary data.</text>
</comment>
<dbReference type="EMBL" id="JAPHNL010000080">
    <property type="protein sequence ID" value="MCX3060040.1"/>
    <property type="molecule type" value="Genomic_DNA"/>
</dbReference>
<keyword evidence="3 7" id="KW-0133">Cell shape</keyword>
<evidence type="ECO:0000256" key="7">
    <source>
        <dbReference type="PROSITE-ProRule" id="PRU01373"/>
    </source>
</evidence>
<dbReference type="CDD" id="cd16913">
    <property type="entry name" value="YkuD_like"/>
    <property type="match status" value="1"/>
</dbReference>
<feature type="compositionally biased region" description="Polar residues" evidence="8">
    <location>
        <begin position="69"/>
        <end position="78"/>
    </location>
</feature>
<evidence type="ECO:0000256" key="3">
    <source>
        <dbReference type="ARBA" id="ARBA00022960"/>
    </source>
</evidence>
<sequence>MTDSKRRKGLVAASALLGGVLVLSACSGGGGDSGGSNNAKKDSQQRADEAAAKKTSEADIKISPKDGSDNASINNAGDVTVSKGTLTDVTMTTVDGTKVAGAISADKKSWKPAGQLARATTYKIAAEAKDSNGRVAHENASFTTVSPANSFIGTFTPDNGTTVGVGMPVSINFDKSITNKAAVQSHISVNSSSGQQVVGHWFGANRLDFRPESYWQEGSTVTLKLDLDGVEGASGVTGVQQKTVSFKIGRNQVSTVDAKTKMMTVQRDGKTIKTIPISAGSPEHTTYEGQMVISEKFKETRMNGATVGFTDDDGKGEYDIKDVPHAMRLTNSGTFIHGNYWGAPSVFGSVNTSHGCVGLQDKKGANDPNTPAAWFYKNSMVGDVVIVKNTGDKTVRPDNGLNGWNMTWSAWKAGSAV</sequence>
<dbReference type="Proteomes" id="UP001163064">
    <property type="component" value="Unassembled WGS sequence"/>
</dbReference>
<dbReference type="Gene3D" id="2.60.40.3710">
    <property type="match status" value="1"/>
</dbReference>
<feature type="signal peptide" evidence="9">
    <location>
        <begin position="1"/>
        <end position="25"/>
    </location>
</feature>
<evidence type="ECO:0000256" key="6">
    <source>
        <dbReference type="ARBA" id="ARBA00023316"/>
    </source>
</evidence>
<proteinExistence type="predicted"/>